<dbReference type="InterPro" id="IPR023214">
    <property type="entry name" value="HAD_sf"/>
</dbReference>
<dbReference type="SUPFAM" id="SSF56784">
    <property type="entry name" value="HAD-like"/>
    <property type="match status" value="1"/>
</dbReference>
<dbReference type="InterPro" id="IPR004274">
    <property type="entry name" value="FCP1_dom"/>
</dbReference>
<organism evidence="2 3">
    <name type="scientific">Sphingobium indicum (strain DSM 16413 / CCM 7287 / MTCC 6362 / UT26 / NBRC 101211 / UT26S)</name>
    <name type="common">Sphingobium japonicum</name>
    <dbReference type="NCBI Taxonomy" id="452662"/>
    <lineage>
        <taxon>Bacteria</taxon>
        <taxon>Pseudomonadati</taxon>
        <taxon>Pseudomonadota</taxon>
        <taxon>Alphaproteobacteria</taxon>
        <taxon>Sphingomonadales</taxon>
        <taxon>Sphingomonadaceae</taxon>
        <taxon>Sphingobium</taxon>
    </lineage>
</organism>
<evidence type="ECO:0000313" key="3">
    <source>
        <dbReference type="Proteomes" id="UP000007753"/>
    </source>
</evidence>
<dbReference type="AlphaFoldDB" id="D4Z5A5"/>
<name>D4Z5A5_SPHIU</name>
<dbReference type="STRING" id="452662.SJA_C1-29530"/>
<dbReference type="SMART" id="SM00577">
    <property type="entry name" value="CPDc"/>
    <property type="match status" value="1"/>
</dbReference>
<dbReference type="InterPro" id="IPR050365">
    <property type="entry name" value="TIM50"/>
</dbReference>
<sequence length="199" mass="23477">MDRKAPDVDRPLLILDLDETLIHAREEELDRAADFQIFGYHVYRRPYLADFLRSVRADFDLAVWSSASDDYVAAVVGHIFGVDCPLRFVWGRSRATLMRLVRDEYGYAYDPWDHRRYLKPLKKVKRMGWRLERMLIIDDTPEKCVRNYGNAIYPLPFEGDQADAELLSLAAYLSTLKDEPDMRRIEKRRWRELMAASED</sequence>
<dbReference type="HOGENOM" id="CLU_1382336_0_0_5"/>
<keyword evidence="3" id="KW-1185">Reference proteome</keyword>
<dbReference type="Pfam" id="PF03031">
    <property type="entry name" value="NIF"/>
    <property type="match status" value="1"/>
</dbReference>
<gene>
    <name evidence="2" type="ordered locus">SJA_C1-29530</name>
</gene>
<protein>
    <submittedName>
        <fullName evidence="2">Putative CTD phosphatase</fullName>
    </submittedName>
</protein>
<dbReference type="Proteomes" id="UP000007753">
    <property type="component" value="Chromosome 1"/>
</dbReference>
<reference evidence="2 3" key="1">
    <citation type="journal article" date="2010" name="J. Bacteriol.">
        <title>Complete genome sequence of the representative gamma-hexachlorocyclohexane-degrading bacterium Sphingobium japonicum UT26.</title>
        <authorList>
            <person name="Nagata Y."/>
            <person name="Ohtsubo Y."/>
            <person name="Endo R."/>
            <person name="Ichikawa N."/>
            <person name="Ankai A."/>
            <person name="Oguchi A."/>
            <person name="Fukui S."/>
            <person name="Fujita N."/>
            <person name="Tsuda M."/>
        </authorList>
    </citation>
    <scope>NUCLEOTIDE SEQUENCE [LARGE SCALE GENOMIC DNA]</scope>
    <source>
        <strain evidence="3">DSM 16413 / CCM 7287 / MTCC 6362 / UT26 / NBRC 101211 / UT26S</strain>
    </source>
</reference>
<proteinExistence type="predicted"/>
<dbReference type="InterPro" id="IPR036412">
    <property type="entry name" value="HAD-like_sf"/>
</dbReference>
<evidence type="ECO:0000313" key="2">
    <source>
        <dbReference type="EMBL" id="BAI97787.1"/>
    </source>
</evidence>
<dbReference type="PROSITE" id="PS50969">
    <property type="entry name" value="FCP1"/>
    <property type="match status" value="1"/>
</dbReference>
<evidence type="ECO:0000259" key="1">
    <source>
        <dbReference type="PROSITE" id="PS50969"/>
    </source>
</evidence>
<dbReference type="EMBL" id="AP010803">
    <property type="protein sequence ID" value="BAI97787.1"/>
    <property type="molecule type" value="Genomic_DNA"/>
</dbReference>
<feature type="domain" description="FCP1 homology" evidence="1">
    <location>
        <begin position="6"/>
        <end position="176"/>
    </location>
</feature>
<accession>D4Z5A5</accession>
<dbReference type="eggNOG" id="COG5190">
    <property type="taxonomic scope" value="Bacteria"/>
</dbReference>
<dbReference type="KEGG" id="sjp:SJA_C1-29530"/>
<dbReference type="PANTHER" id="PTHR12210">
    <property type="entry name" value="DULLARD PROTEIN PHOSPHATASE"/>
    <property type="match status" value="1"/>
</dbReference>
<dbReference type="Gene3D" id="3.40.50.1000">
    <property type="entry name" value="HAD superfamily/HAD-like"/>
    <property type="match status" value="1"/>
</dbReference>